<dbReference type="RefSeq" id="WP_166876621.1">
    <property type="nucleotide sequence ID" value="NZ_WHJH01000016.1"/>
</dbReference>
<comment type="caution">
    <text evidence="1">The sequence shown here is derived from an EMBL/GenBank/DDBJ whole genome shotgun (WGS) entry which is preliminary data.</text>
</comment>
<keyword evidence="2" id="KW-1185">Reference proteome</keyword>
<proteinExistence type="predicted"/>
<name>A0ABX0NU37_9BURK</name>
<evidence type="ECO:0000313" key="1">
    <source>
        <dbReference type="EMBL" id="NHZ90398.1"/>
    </source>
</evidence>
<dbReference type="EMBL" id="WHJH01000016">
    <property type="protein sequence ID" value="NHZ90398.1"/>
    <property type="molecule type" value="Genomic_DNA"/>
</dbReference>
<dbReference type="SUPFAM" id="SSF63829">
    <property type="entry name" value="Calcium-dependent phosphotriesterase"/>
    <property type="match status" value="1"/>
</dbReference>
<organism evidence="1 2">
    <name type="scientific">Massilia mucilaginosa</name>
    <dbReference type="NCBI Taxonomy" id="2609282"/>
    <lineage>
        <taxon>Bacteria</taxon>
        <taxon>Pseudomonadati</taxon>
        <taxon>Pseudomonadota</taxon>
        <taxon>Betaproteobacteria</taxon>
        <taxon>Burkholderiales</taxon>
        <taxon>Oxalobacteraceae</taxon>
        <taxon>Telluria group</taxon>
        <taxon>Massilia</taxon>
    </lineage>
</organism>
<evidence type="ECO:0000313" key="2">
    <source>
        <dbReference type="Proteomes" id="UP000609726"/>
    </source>
</evidence>
<gene>
    <name evidence="1" type="ORF">F2P45_15425</name>
</gene>
<accession>A0ABX0NU37</accession>
<protein>
    <submittedName>
        <fullName evidence="1">Uncharacterized protein</fullName>
    </submittedName>
</protein>
<dbReference type="Proteomes" id="UP000609726">
    <property type="component" value="Unassembled WGS sequence"/>
</dbReference>
<reference evidence="1 2" key="1">
    <citation type="submission" date="2019-10" db="EMBL/GenBank/DDBJ databases">
        <title>Taxonomy of Antarctic Massilia spp.: description of Massilia rubra sp. nov., Massilia aquatica sp. nov., Massilia mucilaginosa sp. nov., Massilia frigida sp. nov. isolated from streams, lakes and regoliths.</title>
        <authorList>
            <person name="Holochova P."/>
            <person name="Sedlacek I."/>
            <person name="Kralova S."/>
            <person name="Maslanova I."/>
            <person name="Busse H.-J."/>
            <person name="Stankova E."/>
            <person name="Vrbovska V."/>
            <person name="Kovarovic V."/>
            <person name="Bartak M."/>
            <person name="Svec P."/>
            <person name="Pantucek R."/>
        </authorList>
    </citation>
    <scope>NUCLEOTIDE SEQUENCE [LARGE SCALE GENOMIC DNA]</scope>
    <source>
        <strain evidence="1 2">CCM 8733</strain>
    </source>
</reference>
<sequence>MASTKTSVTFLDGCVVEKDTYLFSCRLDSQPIDEYDLGIIEWYVQGKWIYQKRDWQVSSVCVMRPTPAEARRASIALEEGSGIVGLYWPGAKATDDEVLPGAEDGHGIASLTDVKQIGTALYVCGYGGKVFRRSSGKWAILDQGLKALDLGDYMKQGLPIKQALAAARNTQRNMKAIDGLSEQEIYCVGRAGLIFRFDGATWIEVESPTNANLHCVHCAADGWTYAAGEPGVLLRGNDKGFQALQTGVNDDFYALTSFNGMVYVGGLKGLYRLEADGLHAVDTKQGSFSCVALDSADGQLLVVAERWLLVFDGVDWKRIDDPDNV</sequence>